<dbReference type="AlphaFoldDB" id="A0A7D8YNA4"/>
<feature type="chain" id="PRO_5028967891" description="DUF7492 domain-containing protein" evidence="2">
    <location>
        <begin position="26"/>
        <end position="464"/>
    </location>
</feature>
<evidence type="ECO:0000256" key="1">
    <source>
        <dbReference type="SAM" id="MobiDB-lite"/>
    </source>
</evidence>
<feature type="compositionally biased region" description="Low complexity" evidence="1">
    <location>
        <begin position="360"/>
        <end position="378"/>
    </location>
</feature>
<feature type="compositionally biased region" description="Low complexity" evidence="1">
    <location>
        <begin position="305"/>
        <end position="342"/>
    </location>
</feature>
<dbReference type="Pfam" id="PF24320">
    <property type="entry name" value="DUF7492"/>
    <property type="match status" value="1"/>
</dbReference>
<feature type="signal peptide" evidence="2">
    <location>
        <begin position="1"/>
        <end position="25"/>
    </location>
</feature>
<name>A0A7D8YNA4_9HELO</name>
<dbReference type="EMBL" id="QGMG01000493">
    <property type="protein sequence ID" value="TVY53163.1"/>
    <property type="molecule type" value="Genomic_DNA"/>
</dbReference>
<feature type="compositionally biased region" description="Low complexity" evidence="1">
    <location>
        <begin position="386"/>
        <end position="458"/>
    </location>
</feature>
<protein>
    <recommendedName>
        <fullName evidence="3">DUF7492 domain-containing protein</fullName>
    </recommendedName>
</protein>
<sequence length="464" mass="47528">MWPSTSPKTSLAALVLLACANTIEAHSWVKILQLIDSSGAFVGAIGYPRGFVPQTLKGWTDFMAENKVPPDGRPTGSQILPTDLMCAPYQQIGNQTAGFPTLTAAPGDFIALSYQENGHVTKNTTAPPNTRPAGNGTIFIYGTKTPANSDTYLGIHRVWNTEGTGGDKRGKLLATRYFDDGQCYQISAEPMSVARQTQFNNKTEIPCQNDLQLPTDAGTSGKYSLYWVWEYPTMHADVGGLVTNESYTTCMDISMTSTPVAKNGDFKANQQIGSAAIKAQLDQAIMVNPTAPLVILGASPAPLTGPSSQPASGNPSSAAAPGPSSQPAAGNPASSVASANVPATPPAQTPPYSSVPPQQPSSAPSPQAPSTVTVTVTVHDGGSGSSAGAPAATPQPTTLATSAAPQAGKNPASMSSASAPAPSNSPSVVFVAPSSLSPAPFNIGSQAATPAASAPAALQRRRAL</sequence>
<reference evidence="4 5" key="1">
    <citation type="submission" date="2018-05" db="EMBL/GenBank/DDBJ databases">
        <title>Whole genome sequencing for identification of molecular markers to develop diagnostic detection tools for the regulated plant pathogen Lachnellula willkommii.</title>
        <authorList>
            <person name="Giroux E."/>
            <person name="Bilodeau G."/>
        </authorList>
    </citation>
    <scope>NUCLEOTIDE SEQUENCE [LARGE SCALE GENOMIC DNA]</scope>
    <source>
        <strain evidence="4 5">CBS 625.97</strain>
    </source>
</reference>
<organism evidence="4 5">
    <name type="scientific">Lachnellula cervina</name>
    <dbReference type="NCBI Taxonomy" id="1316786"/>
    <lineage>
        <taxon>Eukaryota</taxon>
        <taxon>Fungi</taxon>
        <taxon>Dikarya</taxon>
        <taxon>Ascomycota</taxon>
        <taxon>Pezizomycotina</taxon>
        <taxon>Leotiomycetes</taxon>
        <taxon>Helotiales</taxon>
        <taxon>Lachnaceae</taxon>
        <taxon>Lachnellula</taxon>
    </lineage>
</organism>
<gene>
    <name evidence="4" type="ORF">LCER1_G005577</name>
</gene>
<comment type="caution">
    <text evidence="4">The sequence shown here is derived from an EMBL/GenBank/DDBJ whole genome shotgun (WGS) entry which is preliminary data.</text>
</comment>
<dbReference type="OrthoDB" id="64281at2759"/>
<keyword evidence="5" id="KW-1185">Reference proteome</keyword>
<evidence type="ECO:0000256" key="2">
    <source>
        <dbReference type="SAM" id="SignalP"/>
    </source>
</evidence>
<feature type="compositionally biased region" description="Pro residues" evidence="1">
    <location>
        <begin position="343"/>
        <end position="359"/>
    </location>
</feature>
<evidence type="ECO:0000259" key="3">
    <source>
        <dbReference type="Pfam" id="PF24320"/>
    </source>
</evidence>
<dbReference type="Proteomes" id="UP000481288">
    <property type="component" value="Unassembled WGS sequence"/>
</dbReference>
<dbReference type="InterPro" id="IPR055915">
    <property type="entry name" value="DUF7492"/>
</dbReference>
<proteinExistence type="predicted"/>
<feature type="domain" description="DUF7492" evidence="3">
    <location>
        <begin position="24"/>
        <end position="277"/>
    </location>
</feature>
<evidence type="ECO:0000313" key="4">
    <source>
        <dbReference type="EMBL" id="TVY53163.1"/>
    </source>
</evidence>
<feature type="region of interest" description="Disordered" evidence="1">
    <location>
        <begin position="304"/>
        <end position="464"/>
    </location>
</feature>
<accession>A0A7D8YNA4</accession>
<evidence type="ECO:0000313" key="5">
    <source>
        <dbReference type="Proteomes" id="UP000481288"/>
    </source>
</evidence>
<keyword evidence="2" id="KW-0732">Signal</keyword>